<dbReference type="SMART" id="SM00345">
    <property type="entry name" value="HTH_GNTR"/>
    <property type="match status" value="1"/>
</dbReference>
<accession>A0A422M0M8</accession>
<evidence type="ECO:0000256" key="11">
    <source>
        <dbReference type="PIRSR" id="PIRSR618455-1"/>
    </source>
</evidence>
<dbReference type="InterPro" id="IPR036390">
    <property type="entry name" value="WH_DNA-bd_sf"/>
</dbReference>
<dbReference type="SUPFAM" id="SSF46785">
    <property type="entry name" value="Winged helix' DNA-binding domain"/>
    <property type="match status" value="1"/>
</dbReference>
<keyword evidence="3" id="KW-0963">Cytoplasm</keyword>
<dbReference type="EMBL" id="LKFU01000156">
    <property type="protein sequence ID" value="RND80210.1"/>
    <property type="molecule type" value="Genomic_DNA"/>
</dbReference>
<evidence type="ECO:0000256" key="7">
    <source>
        <dbReference type="ARBA" id="ARBA00022777"/>
    </source>
</evidence>
<evidence type="ECO:0000256" key="1">
    <source>
        <dbReference type="ARBA" id="ARBA00004496"/>
    </source>
</evidence>
<dbReference type="InterPro" id="IPR036667">
    <property type="entry name" value="PTS_IIB_sorbose-sp_sf"/>
</dbReference>
<evidence type="ECO:0000256" key="5">
    <source>
        <dbReference type="ARBA" id="ARBA00022679"/>
    </source>
</evidence>
<dbReference type="Pfam" id="PF03830">
    <property type="entry name" value="PTSIIB_sorb"/>
    <property type="match status" value="1"/>
</dbReference>
<keyword evidence="2" id="KW-0813">Transport</keyword>
<dbReference type="CDD" id="cd07377">
    <property type="entry name" value="WHTH_GntR"/>
    <property type="match status" value="1"/>
</dbReference>
<keyword evidence="9" id="KW-0238">DNA-binding</keyword>
<dbReference type="CDD" id="cd00001">
    <property type="entry name" value="PTS_IIB_man"/>
    <property type="match status" value="1"/>
</dbReference>
<evidence type="ECO:0000256" key="4">
    <source>
        <dbReference type="ARBA" id="ARBA00022597"/>
    </source>
</evidence>
<dbReference type="PANTHER" id="PTHR44846">
    <property type="entry name" value="MANNOSYL-D-GLYCERATE TRANSPORT/METABOLISM SYSTEM REPRESSOR MNGR-RELATED"/>
    <property type="match status" value="1"/>
</dbReference>
<dbReference type="Pfam" id="PF00392">
    <property type="entry name" value="GntR"/>
    <property type="match status" value="1"/>
</dbReference>
<evidence type="ECO:0000256" key="2">
    <source>
        <dbReference type="ARBA" id="ARBA00022448"/>
    </source>
</evidence>
<dbReference type="GO" id="GO:0005737">
    <property type="term" value="C:cytoplasm"/>
    <property type="evidence" value="ECO:0007669"/>
    <property type="project" value="UniProtKB-SubCell"/>
</dbReference>
<sequence length="408" mass="45667">MIGQPEWQYKQISTDLIKQIDSGKLAVGTKLPSEQQLGELYSVSRITIRKALADLEEKKYIKKQQGRGSFVLDPQSAETGIDYVEMPGRQLARHGYHVRIDLDRFSILANGEEPTIRQQMGMANSDYLYVLRQTYYLSGAAVIWKTTYMNFGDFPMITAAEVSNKEIIPMLEKRFGMKVPRMEHSLVSGIKADPRKILGVPRTAPDGSFVEVHTKYLNDSGSISYMSKTYAPSKARMFLIGLNVHKEEDTMSEPHILLTRIDNRLVHGQVGVTWTKTLGANLLLVANDEVANDPLEQKLMKSTAESSGAGIRFFTLEKTIQIISKAADRQKIFIVVKTPGDVLKLVEGGVPIKEVNVGNMHFAPGKVEVTKKVYVDQQDKDDLMGLVNKGVNVYIQDVPGDRKTQVNF</sequence>
<feature type="domain" description="HTH gntR-type" evidence="13">
    <location>
        <begin position="6"/>
        <end position="74"/>
    </location>
</feature>
<dbReference type="NCBIfam" id="NF007288">
    <property type="entry name" value="PRK09756.1"/>
    <property type="match status" value="1"/>
</dbReference>
<evidence type="ECO:0000256" key="8">
    <source>
        <dbReference type="ARBA" id="ARBA00023015"/>
    </source>
</evidence>
<dbReference type="Pfam" id="PF07702">
    <property type="entry name" value="UTRA"/>
    <property type="match status" value="1"/>
</dbReference>
<dbReference type="InterPro" id="IPR028978">
    <property type="entry name" value="Chorismate_lyase_/UTRA_dom_sf"/>
</dbReference>
<evidence type="ECO:0000313" key="16">
    <source>
        <dbReference type="Proteomes" id="UP000285532"/>
    </source>
</evidence>
<organism evidence="15 16">
    <name type="scientific">Lacticaseibacillus paracasei</name>
    <name type="common">Lactobacillus paracasei</name>
    <dbReference type="NCBI Taxonomy" id="1597"/>
    <lineage>
        <taxon>Bacteria</taxon>
        <taxon>Bacillati</taxon>
        <taxon>Bacillota</taxon>
        <taxon>Bacilli</taxon>
        <taxon>Lactobacillales</taxon>
        <taxon>Lactobacillaceae</taxon>
        <taxon>Lacticaseibacillus</taxon>
    </lineage>
</organism>
<proteinExistence type="predicted"/>
<dbReference type="SUPFAM" id="SSF64288">
    <property type="entry name" value="Chorismate lyase-like"/>
    <property type="match status" value="1"/>
</dbReference>
<dbReference type="GO" id="GO:0003700">
    <property type="term" value="F:DNA-binding transcription factor activity"/>
    <property type="evidence" value="ECO:0007669"/>
    <property type="project" value="InterPro"/>
</dbReference>
<evidence type="ECO:0000259" key="14">
    <source>
        <dbReference type="PROSITE" id="PS51101"/>
    </source>
</evidence>
<dbReference type="InterPro" id="IPR036388">
    <property type="entry name" value="WH-like_DNA-bd_sf"/>
</dbReference>
<dbReference type="InterPro" id="IPR018455">
    <property type="entry name" value="PTS_IIB_sorbose-sp_subgr"/>
</dbReference>
<dbReference type="InterPro" id="IPR050679">
    <property type="entry name" value="Bact_HTH_transcr_reg"/>
</dbReference>
<evidence type="ECO:0000256" key="6">
    <source>
        <dbReference type="ARBA" id="ARBA00022683"/>
    </source>
</evidence>
<feature type="active site" description="Pros-phosphohistidine intermediate; for EIIB activity" evidence="11">
    <location>
        <position position="267"/>
    </location>
</feature>
<dbReference type="PRINTS" id="PR00035">
    <property type="entry name" value="HTHGNTR"/>
</dbReference>
<dbReference type="SMART" id="SM00866">
    <property type="entry name" value="UTRA"/>
    <property type="match status" value="1"/>
</dbReference>
<comment type="caution">
    <text evidence="15">The sequence shown here is derived from an EMBL/GenBank/DDBJ whole genome shotgun (WGS) entry which is preliminary data.</text>
</comment>
<dbReference type="GO" id="GO:0008982">
    <property type="term" value="F:protein-N(PI)-phosphohistidine-sugar phosphotransferase activity"/>
    <property type="evidence" value="ECO:0007669"/>
    <property type="project" value="InterPro"/>
</dbReference>
<dbReference type="Gene3D" id="3.40.35.10">
    <property type="entry name" value="Phosphotransferase system, sorbose subfamily IIB component"/>
    <property type="match status" value="1"/>
</dbReference>
<dbReference type="PROSITE" id="PS50949">
    <property type="entry name" value="HTH_GNTR"/>
    <property type="match status" value="1"/>
</dbReference>
<feature type="domain" description="PTS EIIB type-4" evidence="14">
    <location>
        <begin position="252"/>
        <end position="408"/>
    </location>
</feature>
<dbReference type="InterPro" id="IPR000524">
    <property type="entry name" value="Tscrpt_reg_HTH_GntR"/>
</dbReference>
<keyword evidence="6" id="KW-0598">Phosphotransferase system</keyword>
<keyword evidence="5 15" id="KW-0808">Transferase</keyword>
<evidence type="ECO:0000256" key="10">
    <source>
        <dbReference type="ARBA" id="ARBA00023163"/>
    </source>
</evidence>
<dbReference type="AlphaFoldDB" id="A0A422M0M8"/>
<dbReference type="InterPro" id="IPR011663">
    <property type="entry name" value="UTRA"/>
</dbReference>
<dbReference type="PROSITE" id="PS51101">
    <property type="entry name" value="PTS_EIIB_TYPE_4"/>
    <property type="match status" value="1"/>
</dbReference>
<dbReference type="SUPFAM" id="SSF52728">
    <property type="entry name" value="PTS IIb component"/>
    <property type="match status" value="1"/>
</dbReference>
<dbReference type="Proteomes" id="UP000285532">
    <property type="component" value="Unassembled WGS sequence"/>
</dbReference>
<dbReference type="GO" id="GO:0009401">
    <property type="term" value="P:phosphoenolpyruvate-dependent sugar phosphotransferase system"/>
    <property type="evidence" value="ECO:0007669"/>
    <property type="project" value="UniProtKB-KW"/>
</dbReference>
<feature type="modified residue" description="Phosphohistidine; by EIIA" evidence="12">
    <location>
        <position position="267"/>
    </location>
</feature>
<dbReference type="InterPro" id="IPR004720">
    <property type="entry name" value="PTS_IIB_sorbose-sp"/>
</dbReference>
<keyword evidence="4" id="KW-0762">Sugar transport</keyword>
<dbReference type="NCBIfam" id="TIGR00854">
    <property type="entry name" value="pts-sorbose"/>
    <property type="match status" value="1"/>
</dbReference>
<gene>
    <name evidence="15" type="ORF">FAM18172_03091</name>
</gene>
<dbReference type="GO" id="GO:0003677">
    <property type="term" value="F:DNA binding"/>
    <property type="evidence" value="ECO:0007669"/>
    <property type="project" value="UniProtKB-KW"/>
</dbReference>
<dbReference type="Gene3D" id="3.40.1410.10">
    <property type="entry name" value="Chorismate lyase-like"/>
    <property type="match status" value="1"/>
</dbReference>
<dbReference type="Gene3D" id="1.10.10.10">
    <property type="entry name" value="Winged helix-like DNA-binding domain superfamily/Winged helix DNA-binding domain"/>
    <property type="match status" value="1"/>
</dbReference>
<reference evidence="15 16" key="1">
    <citation type="journal article" date="2018" name="Front. Microbiol.">
        <title>Conversion of Methionine to Cysteine in Lactobacillus paracasei Depends on the Highly Mobile cysK-ctl-cysE Gene Cluster.</title>
        <authorList>
            <person name="Wuthrich D."/>
            <person name="Irmler S."/>
            <person name="Berthoud H."/>
            <person name="Guggenbuhl B."/>
            <person name="Eugster E."/>
            <person name="Bruggmann R."/>
        </authorList>
    </citation>
    <scope>NUCLEOTIDE SEQUENCE [LARGE SCALE GENOMIC DNA]</scope>
    <source>
        <strain evidence="15 16">FAM18172</strain>
    </source>
</reference>
<dbReference type="PANTHER" id="PTHR44846:SF1">
    <property type="entry name" value="MANNOSYL-D-GLYCERATE TRANSPORT_METABOLISM SYSTEM REPRESSOR MNGR-RELATED"/>
    <property type="match status" value="1"/>
</dbReference>
<evidence type="ECO:0000256" key="12">
    <source>
        <dbReference type="PIRSR" id="PIRSR618455-2"/>
    </source>
</evidence>
<evidence type="ECO:0000256" key="9">
    <source>
        <dbReference type="ARBA" id="ARBA00023125"/>
    </source>
</evidence>
<evidence type="ECO:0000259" key="13">
    <source>
        <dbReference type="PROSITE" id="PS50949"/>
    </source>
</evidence>
<protein>
    <submittedName>
        <fullName evidence="15">Fructose-specific phosphotransferase enzyme IIB component</fullName>
    </submittedName>
</protein>
<keyword evidence="7" id="KW-0418">Kinase</keyword>
<dbReference type="RefSeq" id="WP_123156162.1">
    <property type="nucleotide sequence ID" value="NZ_LKFI01000094.1"/>
</dbReference>
<keyword evidence="10" id="KW-0804">Transcription</keyword>
<evidence type="ECO:0000256" key="3">
    <source>
        <dbReference type="ARBA" id="ARBA00022490"/>
    </source>
</evidence>
<dbReference type="GO" id="GO:0016301">
    <property type="term" value="F:kinase activity"/>
    <property type="evidence" value="ECO:0007669"/>
    <property type="project" value="UniProtKB-KW"/>
</dbReference>
<name>A0A422M0M8_LACPA</name>
<keyword evidence="8" id="KW-0805">Transcription regulation</keyword>
<dbReference type="NCBIfam" id="NF008508">
    <property type="entry name" value="PRK11425.1"/>
    <property type="match status" value="1"/>
</dbReference>
<dbReference type="GO" id="GO:0045892">
    <property type="term" value="P:negative regulation of DNA-templated transcription"/>
    <property type="evidence" value="ECO:0007669"/>
    <property type="project" value="TreeGrafter"/>
</dbReference>
<comment type="subcellular location">
    <subcellularLocation>
        <location evidence="1">Cytoplasm</location>
    </subcellularLocation>
</comment>
<evidence type="ECO:0000313" key="15">
    <source>
        <dbReference type="EMBL" id="RND80210.1"/>
    </source>
</evidence>